<comment type="subcellular location">
    <subcellularLocation>
        <location evidence="1 9">Cell inner membrane</location>
        <topology evidence="1 9">Single-pass membrane protein</topology>
    </subcellularLocation>
</comment>
<feature type="transmembrane region" description="Helical" evidence="9">
    <location>
        <begin position="12"/>
        <end position="30"/>
    </location>
</feature>
<gene>
    <name evidence="13" type="ORF">DT23_06650</name>
</gene>
<protein>
    <recommendedName>
        <fullName evidence="9">Membrane fusion protein (MFP) family protein</fullName>
    </recommendedName>
</protein>
<comment type="similarity">
    <text evidence="2 9">Belongs to the membrane fusion protein (MFP) (TC 8.A.1) family.</text>
</comment>
<dbReference type="GO" id="GO:0005886">
    <property type="term" value="C:plasma membrane"/>
    <property type="evidence" value="ECO:0007669"/>
    <property type="project" value="UniProtKB-SubCell"/>
</dbReference>
<dbReference type="InterPro" id="IPR058781">
    <property type="entry name" value="HH_AprE-like"/>
</dbReference>
<keyword evidence="7 9" id="KW-1133">Transmembrane helix</keyword>
<dbReference type="Proteomes" id="UP000027471">
    <property type="component" value="Unassembled WGS sequence"/>
</dbReference>
<keyword evidence="3 9" id="KW-0813">Transport</keyword>
<dbReference type="InterPro" id="IPR058982">
    <property type="entry name" value="Beta-barrel_AprE"/>
</dbReference>
<feature type="domain" description="AprE-like beta-barrel" evidence="12">
    <location>
        <begin position="320"/>
        <end position="408"/>
    </location>
</feature>
<feature type="coiled-coil region" evidence="10">
    <location>
        <begin position="207"/>
        <end position="270"/>
    </location>
</feature>
<evidence type="ECO:0000256" key="3">
    <source>
        <dbReference type="ARBA" id="ARBA00022448"/>
    </source>
</evidence>
<dbReference type="STRING" id="1353528.DT23_06650"/>
<evidence type="ECO:0000256" key="4">
    <source>
        <dbReference type="ARBA" id="ARBA00022475"/>
    </source>
</evidence>
<keyword evidence="10" id="KW-0175">Coiled coil</keyword>
<dbReference type="eggNOG" id="COG0845">
    <property type="taxonomic scope" value="Bacteria"/>
</dbReference>
<dbReference type="GO" id="GO:0015031">
    <property type="term" value="P:protein transport"/>
    <property type="evidence" value="ECO:0007669"/>
    <property type="project" value="InterPro"/>
</dbReference>
<keyword evidence="14" id="KW-1185">Reference proteome</keyword>
<evidence type="ECO:0000259" key="12">
    <source>
        <dbReference type="Pfam" id="PF26002"/>
    </source>
</evidence>
<sequence length="431" mass="48001">MTGRWSPANFLMLGILTWAIGLGGALWWAIVTDINGAVITTGRIALNAHTQILQHPDGGLVDEINVQAGDHVEAGAPLIRLDGTELEAQRSLLRNDLYSTLAQIDLRRAELNEHSTLIYLPELLKVADESRVISRMLRAERHQLTTRRETLKKTRAQWRERKIQTEALIDGYAHQLNARKRQVNLISQELSDQMSLYDRGLTQASRVLALRRELANLEGSIGEIEAATAKANSLIAEYEIQRLHDESVRHQEINEEIRAFEQTENQLREKLRLINTKLGRLVLRAPMAGRVLSLDVHTIGGVVAPGREVISIVPQGQALQFEVRLDPRKIDRIQPGSSAAVTFPNFNTRTTPSFSALVRSISADTMNDAQTGAHYYTAELELTPQSSAALQSLGPKPGMPFDAFIATGSRPLASILIKPFTDYFSRAMRDD</sequence>
<evidence type="ECO:0000313" key="14">
    <source>
        <dbReference type="Proteomes" id="UP000027471"/>
    </source>
</evidence>
<feature type="domain" description="AprE-like long alpha-helical hairpin" evidence="11">
    <location>
        <begin position="87"/>
        <end position="272"/>
    </location>
</feature>
<keyword evidence="4 9" id="KW-1003">Cell membrane</keyword>
<dbReference type="Pfam" id="PF25994">
    <property type="entry name" value="HH_AprE"/>
    <property type="match status" value="1"/>
</dbReference>
<dbReference type="RefSeq" id="WP_081847222.1">
    <property type="nucleotide sequence ID" value="NZ_AUNB01000062.1"/>
</dbReference>
<dbReference type="Gene3D" id="1.10.287.470">
    <property type="entry name" value="Helix hairpin bin"/>
    <property type="match status" value="1"/>
</dbReference>
<evidence type="ECO:0000259" key="11">
    <source>
        <dbReference type="Pfam" id="PF25994"/>
    </source>
</evidence>
<dbReference type="InterPro" id="IPR010129">
    <property type="entry name" value="T1SS_HlyD"/>
</dbReference>
<dbReference type="OrthoDB" id="9810980at2"/>
<evidence type="ECO:0000256" key="1">
    <source>
        <dbReference type="ARBA" id="ARBA00004377"/>
    </source>
</evidence>
<reference evidence="13 14" key="1">
    <citation type="journal article" date="2015" name="Antonie Van Leeuwenhoek">
        <title>Thioclava indica sp. nov., isolated from surface seawater of the Indian Ocean.</title>
        <authorList>
            <person name="Liu Y."/>
            <person name="Lai Q."/>
            <person name="Du J."/>
            <person name="Xu H."/>
            <person name="Jiang L."/>
            <person name="Shao Z."/>
        </authorList>
    </citation>
    <scope>NUCLEOTIDE SEQUENCE [LARGE SCALE GENOMIC DNA]</scope>
    <source>
        <strain evidence="13 14">DT23-4</strain>
    </source>
</reference>
<dbReference type="Gene3D" id="2.40.30.170">
    <property type="match status" value="1"/>
</dbReference>
<dbReference type="PANTHER" id="PTHR30386:SF17">
    <property type="entry name" value="ALKALINE PROTEASE SECRETION PROTEIN APRE"/>
    <property type="match status" value="1"/>
</dbReference>
<dbReference type="Pfam" id="PF26002">
    <property type="entry name" value="Beta-barrel_AprE"/>
    <property type="match status" value="1"/>
</dbReference>
<evidence type="ECO:0000313" key="13">
    <source>
        <dbReference type="EMBL" id="KEO53843.1"/>
    </source>
</evidence>
<evidence type="ECO:0000256" key="6">
    <source>
        <dbReference type="ARBA" id="ARBA00022692"/>
    </source>
</evidence>
<dbReference type="InterPro" id="IPR050739">
    <property type="entry name" value="MFP"/>
</dbReference>
<keyword evidence="5 9" id="KW-0997">Cell inner membrane</keyword>
<name>A0A074JE23_9RHOB</name>
<evidence type="ECO:0000256" key="7">
    <source>
        <dbReference type="ARBA" id="ARBA00022989"/>
    </source>
</evidence>
<dbReference type="EMBL" id="AUNB01000062">
    <property type="protein sequence ID" value="KEO53843.1"/>
    <property type="molecule type" value="Genomic_DNA"/>
</dbReference>
<dbReference type="NCBIfam" id="TIGR01843">
    <property type="entry name" value="type_I_hlyD"/>
    <property type="match status" value="1"/>
</dbReference>
<dbReference type="PANTHER" id="PTHR30386">
    <property type="entry name" value="MEMBRANE FUSION SUBUNIT OF EMRAB-TOLC MULTIDRUG EFFLUX PUMP"/>
    <property type="match status" value="1"/>
</dbReference>
<comment type="caution">
    <text evidence="13">The sequence shown here is derived from an EMBL/GenBank/DDBJ whole genome shotgun (WGS) entry which is preliminary data.</text>
</comment>
<evidence type="ECO:0000256" key="2">
    <source>
        <dbReference type="ARBA" id="ARBA00009477"/>
    </source>
</evidence>
<evidence type="ECO:0000256" key="10">
    <source>
        <dbReference type="SAM" id="Coils"/>
    </source>
</evidence>
<dbReference type="AlphaFoldDB" id="A0A074JE23"/>
<evidence type="ECO:0000256" key="5">
    <source>
        <dbReference type="ARBA" id="ARBA00022519"/>
    </source>
</evidence>
<evidence type="ECO:0000256" key="9">
    <source>
        <dbReference type="RuleBase" id="RU365093"/>
    </source>
</evidence>
<proteinExistence type="inferred from homology"/>
<keyword evidence="8 9" id="KW-0472">Membrane</keyword>
<organism evidence="13 14">
    <name type="scientific">Thioclava indica</name>
    <dbReference type="NCBI Taxonomy" id="1353528"/>
    <lineage>
        <taxon>Bacteria</taxon>
        <taxon>Pseudomonadati</taxon>
        <taxon>Pseudomonadota</taxon>
        <taxon>Alphaproteobacteria</taxon>
        <taxon>Rhodobacterales</taxon>
        <taxon>Paracoccaceae</taxon>
        <taxon>Thioclava</taxon>
    </lineage>
</organism>
<evidence type="ECO:0000256" key="8">
    <source>
        <dbReference type="ARBA" id="ARBA00023136"/>
    </source>
</evidence>
<keyword evidence="6 9" id="KW-0812">Transmembrane</keyword>
<dbReference type="PRINTS" id="PR01490">
    <property type="entry name" value="RTXTOXIND"/>
</dbReference>
<dbReference type="Gene3D" id="2.40.50.100">
    <property type="match status" value="1"/>
</dbReference>
<accession>A0A074JE23</accession>